<sequence>MKMPEKIDERLFAPCGMNCMVCCRHCVSKRPCPGCFGGDGGKPEHCRKCGVRDCARERGHVYCFACPDYPCKPVKNLDRSYRKRYHTSLMENGAAVKARGLEAFLAAQREEFTCPACGGTVSLHDAACSECGRPRGPGEV</sequence>
<evidence type="ECO:0000313" key="1">
    <source>
        <dbReference type="EMBL" id="RLL08125.1"/>
    </source>
</evidence>
<evidence type="ECO:0000313" key="2">
    <source>
        <dbReference type="Proteomes" id="UP000276301"/>
    </source>
</evidence>
<dbReference type="EMBL" id="RCHT01000036">
    <property type="protein sequence ID" value="RLL08125.1"/>
    <property type="molecule type" value="Genomic_DNA"/>
</dbReference>
<dbReference type="Proteomes" id="UP000276301">
    <property type="component" value="Unassembled WGS sequence"/>
</dbReference>
<reference evidence="1 2" key="1">
    <citation type="submission" date="2018-10" db="EMBL/GenBank/DDBJ databases">
        <title>Anaerotruncus faecis sp. nov., isolated from human feces.</title>
        <authorList>
            <person name="Wang Y.-J."/>
        </authorList>
    </citation>
    <scope>NUCLEOTIDE SEQUENCE [LARGE SCALE GENOMIC DNA]</scope>
    <source>
        <strain evidence="1 2">22A2-44</strain>
    </source>
</reference>
<protein>
    <submittedName>
        <fullName evidence="1">DUF3795 domain-containing protein</fullName>
    </submittedName>
</protein>
<proteinExistence type="predicted"/>
<dbReference type="RefSeq" id="WP_121587523.1">
    <property type="nucleotide sequence ID" value="NZ_RCHT01000036.1"/>
</dbReference>
<gene>
    <name evidence="1" type="ORF">D4A47_12495</name>
</gene>
<dbReference type="AlphaFoldDB" id="A0A498CMD5"/>
<name>A0A498CMD5_9FIRM</name>
<keyword evidence="2" id="KW-1185">Reference proteome</keyword>
<organism evidence="1 2">
    <name type="scientific">Anaerotruncus massiliensis</name>
    <name type="common">ex Liu et al. 2021</name>
    <dbReference type="NCBI Taxonomy" id="2321404"/>
    <lineage>
        <taxon>Bacteria</taxon>
        <taxon>Bacillati</taxon>
        <taxon>Bacillota</taxon>
        <taxon>Clostridia</taxon>
        <taxon>Eubacteriales</taxon>
        <taxon>Oscillospiraceae</taxon>
        <taxon>Anaerotruncus</taxon>
    </lineage>
</organism>
<accession>A0A498CMD5</accession>
<comment type="caution">
    <text evidence="1">The sequence shown here is derived from an EMBL/GenBank/DDBJ whole genome shotgun (WGS) entry which is preliminary data.</text>
</comment>